<dbReference type="AlphaFoldDB" id="B8F164"/>
<protein>
    <submittedName>
        <fullName evidence="1">Uncharacterized protein</fullName>
    </submittedName>
</protein>
<dbReference type="Proteomes" id="UP000006103">
    <property type="component" value="Plasmid PBr_cp26"/>
</dbReference>
<geneLocation type="plasmid" evidence="1 2">
    <name>PBr_cp26</name>
</geneLocation>
<evidence type="ECO:0000313" key="1">
    <source>
        <dbReference type="EMBL" id="ACL34651.1"/>
    </source>
</evidence>
<name>B8F164_BORGR</name>
<gene>
    <name evidence="1" type="ORF">BGAPBR_B0016</name>
</gene>
<organism evidence="1 2">
    <name type="scientific">Borreliella garinii PBr</name>
    <dbReference type="NCBI Taxonomy" id="498743"/>
    <lineage>
        <taxon>Bacteria</taxon>
        <taxon>Pseudomonadati</taxon>
        <taxon>Spirochaetota</taxon>
        <taxon>Spirochaetia</taxon>
        <taxon>Spirochaetales</taxon>
        <taxon>Borreliaceae</taxon>
        <taxon>Borreliella</taxon>
    </lineage>
</organism>
<evidence type="ECO:0000313" key="2">
    <source>
        <dbReference type="Proteomes" id="UP000006103"/>
    </source>
</evidence>
<proteinExistence type="predicted"/>
<reference evidence="1 2" key="1">
    <citation type="journal article" date="2011" name="J. Bacteriol.">
        <title>Whole-genome sequences of two Borrelia afzelii and two Borrelia garinii Lyme disease agent isolates.</title>
        <authorList>
            <person name="Casjens S.R."/>
            <person name="Mongodin E.F."/>
            <person name="Qiu W.-G."/>
            <person name="Dunn J.J."/>
            <person name="Luft B.J."/>
            <person name="Fraser-Liggett C.M."/>
            <person name="Schutzer S.E."/>
        </authorList>
    </citation>
    <scope>NUCLEOTIDE SEQUENCE [LARGE SCALE GENOMIC DNA]</scope>
    <source>
        <strain evidence="1 2">PBr</strain>
    </source>
</reference>
<keyword evidence="1" id="KW-0614">Plasmid</keyword>
<keyword evidence="2" id="KW-1185">Reference proteome</keyword>
<sequence>MKNIIISSVSAILFLALMHSAFTLLESNNSKIIKLIRNEFLF</sequence>
<dbReference type="RefSeq" id="WP_012621118.1">
    <property type="nucleotide sequence ID" value="NC_011840.1"/>
</dbReference>
<dbReference type="EMBL" id="CP001305">
    <property type="protein sequence ID" value="ACL34651.1"/>
    <property type="molecule type" value="Genomic_DNA"/>
</dbReference>
<accession>B8F164</accession>